<organism evidence="2 3">
    <name type="scientific">Vigna unguiculata</name>
    <name type="common">Cowpea</name>
    <dbReference type="NCBI Taxonomy" id="3917"/>
    <lineage>
        <taxon>Eukaryota</taxon>
        <taxon>Viridiplantae</taxon>
        <taxon>Streptophyta</taxon>
        <taxon>Embryophyta</taxon>
        <taxon>Tracheophyta</taxon>
        <taxon>Spermatophyta</taxon>
        <taxon>Magnoliopsida</taxon>
        <taxon>eudicotyledons</taxon>
        <taxon>Gunneridae</taxon>
        <taxon>Pentapetalae</taxon>
        <taxon>rosids</taxon>
        <taxon>fabids</taxon>
        <taxon>Fabales</taxon>
        <taxon>Fabaceae</taxon>
        <taxon>Papilionoideae</taxon>
        <taxon>50 kb inversion clade</taxon>
        <taxon>NPAAA clade</taxon>
        <taxon>indigoferoid/millettioid clade</taxon>
        <taxon>Phaseoleae</taxon>
        <taxon>Vigna</taxon>
    </lineage>
</organism>
<keyword evidence="3" id="KW-1185">Reference proteome</keyword>
<keyword evidence="1" id="KW-0812">Transmembrane</keyword>
<proteinExistence type="predicted"/>
<sequence>MIGIVSFDVERLVARRTPYKVHLYSAVCCFLRVVKAFAALTSNFKVWLLQIFRFANMFH</sequence>
<evidence type="ECO:0000313" key="2">
    <source>
        <dbReference type="EMBL" id="QCE04938.1"/>
    </source>
</evidence>
<evidence type="ECO:0000313" key="3">
    <source>
        <dbReference type="Proteomes" id="UP000501690"/>
    </source>
</evidence>
<feature type="transmembrane region" description="Helical" evidence="1">
    <location>
        <begin position="21"/>
        <end position="40"/>
    </location>
</feature>
<dbReference type="EMBL" id="CP039352">
    <property type="protein sequence ID" value="QCE04938.1"/>
    <property type="molecule type" value="Genomic_DNA"/>
</dbReference>
<keyword evidence="1" id="KW-0472">Membrane</keyword>
<keyword evidence="1" id="KW-1133">Transmembrane helix</keyword>
<reference evidence="2 3" key="1">
    <citation type="submission" date="2019-04" db="EMBL/GenBank/DDBJ databases">
        <title>An improved genome assembly and genetic linkage map for asparagus bean, Vigna unguiculata ssp. sesquipedialis.</title>
        <authorList>
            <person name="Xia Q."/>
            <person name="Zhang R."/>
            <person name="Dong Y."/>
        </authorList>
    </citation>
    <scope>NUCLEOTIDE SEQUENCE [LARGE SCALE GENOMIC DNA]</scope>
    <source>
        <tissue evidence="2">Leaf</tissue>
    </source>
</reference>
<dbReference type="Proteomes" id="UP000501690">
    <property type="component" value="Linkage Group LG8"/>
</dbReference>
<accession>A0A4D6MUY2</accession>
<evidence type="ECO:0000256" key="1">
    <source>
        <dbReference type="SAM" id="Phobius"/>
    </source>
</evidence>
<protein>
    <submittedName>
        <fullName evidence="2">Uncharacterized protein</fullName>
    </submittedName>
</protein>
<dbReference type="AlphaFoldDB" id="A0A4D6MUY2"/>
<name>A0A4D6MUY2_VIGUN</name>
<gene>
    <name evidence="2" type="ORF">DEO72_LG8g2980</name>
</gene>